<gene>
    <name evidence="4" type="ORF">SAMN05444168_4179</name>
</gene>
<dbReference type="InterPro" id="IPR016161">
    <property type="entry name" value="Ald_DH/histidinol_DH"/>
</dbReference>
<evidence type="ECO:0000313" key="5">
    <source>
        <dbReference type="Proteomes" id="UP000184693"/>
    </source>
</evidence>
<reference evidence="4 5" key="1">
    <citation type="submission" date="2016-11" db="EMBL/GenBank/DDBJ databases">
        <authorList>
            <person name="Jaros S."/>
            <person name="Januszkiewicz K."/>
            <person name="Wedrychowicz H."/>
        </authorList>
    </citation>
    <scope>NUCLEOTIDE SEQUENCE [LARGE SCALE GENOMIC DNA]</scope>
    <source>
        <strain evidence="4 5">GAS86</strain>
    </source>
</reference>
<dbReference type="CDD" id="cd07088">
    <property type="entry name" value="ALDH_LactADH-AldA"/>
    <property type="match status" value="1"/>
</dbReference>
<comment type="similarity">
    <text evidence="1">Belongs to the aldehyde dehydrogenase family.</text>
</comment>
<evidence type="ECO:0000313" key="4">
    <source>
        <dbReference type="EMBL" id="SIO41847.1"/>
    </source>
</evidence>
<dbReference type="SUPFAM" id="SSF53720">
    <property type="entry name" value="ALDH-like"/>
    <property type="match status" value="1"/>
</dbReference>
<accession>A0A1N6JC94</accession>
<evidence type="ECO:0000256" key="1">
    <source>
        <dbReference type="ARBA" id="ARBA00009986"/>
    </source>
</evidence>
<dbReference type="EMBL" id="FSRM01000002">
    <property type="protein sequence ID" value="SIO41847.1"/>
    <property type="molecule type" value="Genomic_DNA"/>
</dbReference>
<dbReference type="Gene3D" id="3.40.309.10">
    <property type="entry name" value="Aldehyde Dehydrogenase, Chain A, domain 2"/>
    <property type="match status" value="1"/>
</dbReference>
<dbReference type="FunFam" id="3.40.605.10:FF:000007">
    <property type="entry name" value="NAD/NADP-dependent betaine aldehyde dehydrogenase"/>
    <property type="match status" value="1"/>
</dbReference>
<name>A0A1N6JC94_9BURK</name>
<dbReference type="GO" id="GO:0004777">
    <property type="term" value="F:succinate-semialdehyde dehydrogenase (NAD+) activity"/>
    <property type="evidence" value="ECO:0007669"/>
    <property type="project" value="TreeGrafter"/>
</dbReference>
<dbReference type="Gene3D" id="3.40.605.10">
    <property type="entry name" value="Aldehyde Dehydrogenase, Chain A, domain 1"/>
    <property type="match status" value="1"/>
</dbReference>
<organism evidence="4 5">
    <name type="scientific">Paraburkholderia phenazinium</name>
    <dbReference type="NCBI Taxonomy" id="60549"/>
    <lineage>
        <taxon>Bacteria</taxon>
        <taxon>Pseudomonadati</taxon>
        <taxon>Pseudomonadota</taxon>
        <taxon>Betaproteobacteria</taxon>
        <taxon>Burkholderiales</taxon>
        <taxon>Burkholderiaceae</taxon>
        <taxon>Paraburkholderia</taxon>
    </lineage>
</organism>
<sequence>MWLELVACRSSRRGEEFCPCTGGVPFIAAGNVFFAPRHLVKTMRLERNFANGQFIEPATGDLISVYNPATGALVAQVSAASRDEAFAAVGAAAIAQKGWRKLPAAERAVHLHKLADALTECAPAIGAALALESGKSVADATNEAIYAAQITHYHAEWARRIEGEVIPSDTPDENLVLHREPIGVVACLIPFNYPVYTLLRKIAPALISGNTVVVRPSNNTPISAFEIARAVERAGLPAGVVNILAMSHATAEDVCTHPAVGMITLTGSVSAGRKVLEYCKANIAKPSLELGGKTPAIVEPDADLEKAARELVASKTTHCGQLCTAIERVYVHESVHDRFVALLRQHMSAVKIGDRAENAALMGPLVNEASRQSIHAMVMRAVEAGARLETGGELPGGNGFFYPATLLSNCSQDMEIIQEETFGPIMPVVKYSTLDEALGMANDHQFGLSSVLYTENYRSAMKIANGIEAGELYVNRTPADPYQGFHAGWKRSGLGGDDGKHGMLEFTQTRLVVMKY</sequence>
<dbReference type="NCBIfam" id="NF007497">
    <property type="entry name" value="PRK10090.1"/>
    <property type="match status" value="1"/>
</dbReference>
<proteinExistence type="inferred from homology"/>
<evidence type="ECO:0000256" key="2">
    <source>
        <dbReference type="ARBA" id="ARBA00023002"/>
    </source>
</evidence>
<dbReference type="AlphaFoldDB" id="A0A1N6JC94"/>
<dbReference type="GO" id="GO:0005829">
    <property type="term" value="C:cytosol"/>
    <property type="evidence" value="ECO:0007669"/>
    <property type="project" value="TreeGrafter"/>
</dbReference>
<dbReference type="Pfam" id="PF00171">
    <property type="entry name" value="Aldedh"/>
    <property type="match status" value="1"/>
</dbReference>
<dbReference type="FunFam" id="3.40.309.10:FF:000009">
    <property type="entry name" value="Aldehyde dehydrogenase A"/>
    <property type="match status" value="1"/>
</dbReference>
<keyword evidence="2" id="KW-0560">Oxidoreductase</keyword>
<dbReference type="PANTHER" id="PTHR43353:SF5">
    <property type="entry name" value="SUCCINATE-SEMIALDEHYDE DEHYDROGENASE, MITOCHONDRIAL"/>
    <property type="match status" value="1"/>
</dbReference>
<dbReference type="InterPro" id="IPR016162">
    <property type="entry name" value="Ald_DH_N"/>
</dbReference>
<evidence type="ECO:0000259" key="3">
    <source>
        <dbReference type="Pfam" id="PF00171"/>
    </source>
</evidence>
<dbReference type="PANTHER" id="PTHR43353">
    <property type="entry name" value="SUCCINATE-SEMIALDEHYDE DEHYDROGENASE, MITOCHONDRIAL"/>
    <property type="match status" value="1"/>
</dbReference>
<dbReference type="Proteomes" id="UP000184693">
    <property type="component" value="Unassembled WGS sequence"/>
</dbReference>
<dbReference type="InterPro" id="IPR015590">
    <property type="entry name" value="Aldehyde_DH_dom"/>
</dbReference>
<dbReference type="InterPro" id="IPR016163">
    <property type="entry name" value="Ald_DH_C"/>
</dbReference>
<dbReference type="InterPro" id="IPR050740">
    <property type="entry name" value="Aldehyde_DH_Superfamily"/>
</dbReference>
<feature type="domain" description="Aldehyde dehydrogenase" evidence="3">
    <location>
        <begin position="56"/>
        <end position="512"/>
    </location>
</feature>
<dbReference type="GO" id="GO:0009450">
    <property type="term" value="P:gamma-aminobutyric acid catabolic process"/>
    <property type="evidence" value="ECO:0007669"/>
    <property type="project" value="TreeGrafter"/>
</dbReference>
<protein>
    <submittedName>
        <fullName evidence="4">Lactaldehyde dehydrogenase / glycolaldehyde dehydrogenase</fullName>
    </submittedName>
</protein>